<gene>
    <name evidence="1" type="ORF">S01H1_08977</name>
</gene>
<protein>
    <recommendedName>
        <fullName evidence="2">DNA circulation N-terminal domain-containing protein</fullName>
    </recommendedName>
</protein>
<evidence type="ECO:0000313" key="1">
    <source>
        <dbReference type="EMBL" id="GAF80623.1"/>
    </source>
</evidence>
<reference evidence="1" key="1">
    <citation type="journal article" date="2014" name="Front. Microbiol.">
        <title>High frequency of phylogenetically diverse reductive dehalogenase-homologous genes in deep subseafloor sedimentary metagenomes.</title>
        <authorList>
            <person name="Kawai M."/>
            <person name="Futagami T."/>
            <person name="Toyoda A."/>
            <person name="Takaki Y."/>
            <person name="Nishi S."/>
            <person name="Hori S."/>
            <person name="Arai W."/>
            <person name="Tsubouchi T."/>
            <person name="Morono Y."/>
            <person name="Uchiyama I."/>
            <person name="Ito T."/>
            <person name="Fujiyama A."/>
            <person name="Inagaki F."/>
            <person name="Takami H."/>
        </authorList>
    </citation>
    <scope>NUCLEOTIDE SEQUENCE</scope>
    <source>
        <strain evidence="1">Expedition CK06-06</strain>
    </source>
</reference>
<sequence>SFQIDPPVTPGWSQGGEIAWPTYEEHFFFLDYIRSKRDNFTFTHPKYGEIVGKINNVTPYHDDTDEYVSITFEFIEETTTEEVSQIIYLVPEMAAGFTDTNTKLTEVVEQAQKGASNGVAWIAGAQNFVADLDTYLSHLTSPATSLINTINYGTSLPGQIMGSINGAVDRIVQLYQTGRNAPASFINNCITGVRALKATFSGVNANYVHVMGSSRVAYEAGAILEEDDQNFRDIKEKEGETAFDAAGNYRPVTTLPETMTIDELEFALYEVRTLINEAIQIDRDNRALQEQARHLQRYVNRIKLDRDRIETKEYSLRTMHEIALDNGLTYHAAERIAKLNPAIINPTFTNGDIKVLIPMGV</sequence>
<dbReference type="EMBL" id="BARS01004595">
    <property type="protein sequence ID" value="GAF80623.1"/>
    <property type="molecule type" value="Genomic_DNA"/>
</dbReference>
<name>X0SHU1_9ZZZZ</name>
<comment type="caution">
    <text evidence="1">The sequence shown here is derived from an EMBL/GenBank/DDBJ whole genome shotgun (WGS) entry which is preliminary data.</text>
</comment>
<proteinExistence type="predicted"/>
<evidence type="ECO:0008006" key="2">
    <source>
        <dbReference type="Google" id="ProtNLM"/>
    </source>
</evidence>
<organism evidence="1">
    <name type="scientific">marine sediment metagenome</name>
    <dbReference type="NCBI Taxonomy" id="412755"/>
    <lineage>
        <taxon>unclassified sequences</taxon>
        <taxon>metagenomes</taxon>
        <taxon>ecological metagenomes</taxon>
    </lineage>
</organism>
<feature type="non-terminal residue" evidence="1">
    <location>
        <position position="1"/>
    </location>
</feature>
<accession>X0SHU1</accession>
<dbReference type="AlphaFoldDB" id="X0SHU1"/>